<dbReference type="PANTHER" id="PTHR40037">
    <property type="entry name" value="PHOSPHOESTERASE YJCG-RELATED"/>
    <property type="match status" value="1"/>
</dbReference>
<protein>
    <submittedName>
        <fullName evidence="1">2'-5' RNA ligase family protein</fullName>
    </submittedName>
</protein>
<dbReference type="OrthoDB" id="1524661at2"/>
<dbReference type="Gene3D" id="3.90.1140.10">
    <property type="entry name" value="Cyclic phosphodiesterase"/>
    <property type="match status" value="1"/>
</dbReference>
<organism evidence="1 2">
    <name type="scientific">Senegalia massiliensis</name>
    <dbReference type="NCBI Taxonomy" id="1720316"/>
    <lineage>
        <taxon>Bacteria</taxon>
        <taxon>Bacillati</taxon>
        <taxon>Bacillota</taxon>
        <taxon>Clostridia</taxon>
        <taxon>Eubacteriales</taxon>
        <taxon>Clostridiaceae</taxon>
        <taxon>Senegalia</taxon>
    </lineage>
</organism>
<gene>
    <name evidence="1" type="ORF">D3Z33_01885</name>
</gene>
<dbReference type="SUPFAM" id="SSF55144">
    <property type="entry name" value="LigT-like"/>
    <property type="match status" value="1"/>
</dbReference>
<evidence type="ECO:0000313" key="1">
    <source>
        <dbReference type="EMBL" id="NBI05602.1"/>
    </source>
</evidence>
<dbReference type="Pfam" id="PF13563">
    <property type="entry name" value="2_5_RNA_ligase2"/>
    <property type="match status" value="1"/>
</dbReference>
<dbReference type="AlphaFoldDB" id="A0A845QWS6"/>
<name>A0A845QWS6_9CLOT</name>
<accession>A0A845QWS6</accession>
<comment type="caution">
    <text evidence="1">The sequence shown here is derived from an EMBL/GenBank/DDBJ whole genome shotgun (WGS) entry which is preliminary data.</text>
</comment>
<dbReference type="Proteomes" id="UP000467132">
    <property type="component" value="Unassembled WGS sequence"/>
</dbReference>
<dbReference type="InterPro" id="IPR009097">
    <property type="entry name" value="Cyclic_Pdiesterase"/>
</dbReference>
<dbReference type="GO" id="GO:0016874">
    <property type="term" value="F:ligase activity"/>
    <property type="evidence" value="ECO:0007669"/>
    <property type="project" value="UniProtKB-KW"/>
</dbReference>
<dbReference type="RefSeq" id="WP_160196106.1">
    <property type="nucleotide sequence ID" value="NZ_QXXA01000003.1"/>
</dbReference>
<keyword evidence="2" id="KW-1185">Reference proteome</keyword>
<evidence type="ECO:0000313" key="2">
    <source>
        <dbReference type="Proteomes" id="UP000467132"/>
    </source>
</evidence>
<reference evidence="1 2" key="1">
    <citation type="submission" date="2018-08" db="EMBL/GenBank/DDBJ databases">
        <title>Murine metabolic-syndrome-specific gut microbial biobank.</title>
        <authorList>
            <person name="Liu C."/>
        </authorList>
    </citation>
    <scope>NUCLEOTIDE SEQUENCE [LARGE SCALE GENOMIC DNA]</scope>
    <source>
        <strain evidence="1 2">583</strain>
    </source>
</reference>
<dbReference type="EMBL" id="QXXA01000003">
    <property type="protein sequence ID" value="NBI05602.1"/>
    <property type="molecule type" value="Genomic_DNA"/>
</dbReference>
<dbReference type="InterPro" id="IPR050580">
    <property type="entry name" value="2H_phosphoesterase_YjcG-like"/>
</dbReference>
<proteinExistence type="predicted"/>
<sequence>MKKRSIIIFPKLNDIEIIEEIRSKYDPLYTCIKPHITLVFPFESDISTEELKKHMIEILKDINKFKIRLRGITGTSDYYLFLNIKQGNDKIIEIHDKLYTGILNKFLYKKLTYFPHLTVGKLDDISNFKSAFIETENIVNVFETVVEKIYVEKIDENENSNIEFVIRL</sequence>
<keyword evidence="1" id="KW-0436">Ligase</keyword>
<dbReference type="PANTHER" id="PTHR40037:SF1">
    <property type="entry name" value="PHOSPHOESTERASE SAOUHSC_00951-RELATED"/>
    <property type="match status" value="1"/>
</dbReference>